<accession>A0A0A9CM81</accession>
<dbReference type="EMBL" id="GBRH01220466">
    <property type="protein sequence ID" value="JAD77429.1"/>
    <property type="molecule type" value="Transcribed_RNA"/>
</dbReference>
<dbReference type="AlphaFoldDB" id="A0A0A9CM81"/>
<reference evidence="1" key="1">
    <citation type="submission" date="2014-09" db="EMBL/GenBank/DDBJ databases">
        <authorList>
            <person name="Magalhaes I.L.F."/>
            <person name="Oliveira U."/>
            <person name="Santos F.R."/>
            <person name="Vidigal T.H.D.A."/>
            <person name="Brescovit A.D."/>
            <person name="Santos A.J."/>
        </authorList>
    </citation>
    <scope>NUCLEOTIDE SEQUENCE</scope>
    <source>
        <tissue evidence="1">Shoot tissue taken approximately 20 cm above the soil surface</tissue>
    </source>
</reference>
<organism evidence="1">
    <name type="scientific">Arundo donax</name>
    <name type="common">Giant reed</name>
    <name type="synonym">Donax arundinaceus</name>
    <dbReference type="NCBI Taxonomy" id="35708"/>
    <lineage>
        <taxon>Eukaryota</taxon>
        <taxon>Viridiplantae</taxon>
        <taxon>Streptophyta</taxon>
        <taxon>Embryophyta</taxon>
        <taxon>Tracheophyta</taxon>
        <taxon>Spermatophyta</taxon>
        <taxon>Magnoliopsida</taxon>
        <taxon>Liliopsida</taxon>
        <taxon>Poales</taxon>
        <taxon>Poaceae</taxon>
        <taxon>PACMAD clade</taxon>
        <taxon>Arundinoideae</taxon>
        <taxon>Arundineae</taxon>
        <taxon>Arundo</taxon>
    </lineage>
</organism>
<name>A0A0A9CM81_ARUDO</name>
<proteinExistence type="predicted"/>
<evidence type="ECO:0000313" key="1">
    <source>
        <dbReference type="EMBL" id="JAD77429.1"/>
    </source>
</evidence>
<reference evidence="1" key="2">
    <citation type="journal article" date="2015" name="Data Brief">
        <title>Shoot transcriptome of the giant reed, Arundo donax.</title>
        <authorList>
            <person name="Barrero R.A."/>
            <person name="Guerrero F.D."/>
            <person name="Moolhuijzen P."/>
            <person name="Goolsby J.A."/>
            <person name="Tidwell J."/>
            <person name="Bellgard S.E."/>
            <person name="Bellgard M.I."/>
        </authorList>
    </citation>
    <scope>NUCLEOTIDE SEQUENCE</scope>
    <source>
        <tissue evidence="1">Shoot tissue taken approximately 20 cm above the soil surface</tissue>
    </source>
</reference>
<protein>
    <submittedName>
        <fullName evidence="1">Uncharacterized protein</fullName>
    </submittedName>
</protein>
<sequence length="50" mass="5658">MLISTVLQCRLRVQGKKSELIATNTCQLCKDQSHANRHIDHANLNLITLN</sequence>